<evidence type="ECO:0000256" key="4">
    <source>
        <dbReference type="ARBA" id="ARBA00022827"/>
    </source>
</evidence>
<keyword evidence="6" id="KW-0812">Transmembrane</keyword>
<evidence type="ECO:0000313" key="9">
    <source>
        <dbReference type="Proteomes" id="UP001059672"/>
    </source>
</evidence>
<keyword evidence="4" id="KW-0274">FAD</keyword>
<gene>
    <name evidence="8" type="ORF">KDW96_07350</name>
</gene>
<evidence type="ECO:0000256" key="5">
    <source>
        <dbReference type="ARBA" id="ARBA00023002"/>
    </source>
</evidence>
<comment type="cofactor">
    <cofactor evidence="1">
        <name>FAD</name>
        <dbReference type="ChEBI" id="CHEBI:57692"/>
    </cofactor>
</comment>
<name>A0ABY5HBB0_9PSED</name>
<keyword evidence="5" id="KW-0560">Oxidoreductase</keyword>
<feature type="transmembrane region" description="Helical" evidence="6">
    <location>
        <begin position="21"/>
        <end position="40"/>
    </location>
</feature>
<keyword evidence="6" id="KW-0472">Membrane</keyword>
<comment type="similarity">
    <text evidence="2">Belongs to the GMC oxidoreductase family.</text>
</comment>
<dbReference type="InterPro" id="IPR000172">
    <property type="entry name" value="GMC_OxRdtase_N"/>
</dbReference>
<accession>A0ABY5HBB0</accession>
<evidence type="ECO:0000256" key="1">
    <source>
        <dbReference type="ARBA" id="ARBA00001974"/>
    </source>
</evidence>
<evidence type="ECO:0000256" key="3">
    <source>
        <dbReference type="ARBA" id="ARBA00022630"/>
    </source>
</evidence>
<organism evidence="8 9">
    <name type="scientific">Pseudomonas benzenivorans</name>
    <dbReference type="NCBI Taxonomy" id="556533"/>
    <lineage>
        <taxon>Bacteria</taxon>
        <taxon>Pseudomonadati</taxon>
        <taxon>Pseudomonadota</taxon>
        <taxon>Gammaproteobacteria</taxon>
        <taxon>Pseudomonadales</taxon>
        <taxon>Pseudomonadaceae</taxon>
        <taxon>Pseudomonas</taxon>
    </lineage>
</organism>
<dbReference type="InterPro" id="IPR012132">
    <property type="entry name" value="GMC_OxRdtase"/>
</dbReference>
<keyword evidence="3" id="KW-0285">Flavoprotein</keyword>
<dbReference type="SUPFAM" id="SSF51905">
    <property type="entry name" value="FAD/NAD(P)-binding domain"/>
    <property type="match status" value="1"/>
</dbReference>
<feature type="domain" description="Glucose-methanol-choline oxidoreductase N-terminal" evidence="7">
    <location>
        <begin position="66"/>
        <end position="163"/>
    </location>
</feature>
<dbReference type="EMBL" id="CP073346">
    <property type="protein sequence ID" value="UTW09116.1"/>
    <property type="molecule type" value="Genomic_DNA"/>
</dbReference>
<dbReference type="Pfam" id="PF00732">
    <property type="entry name" value="GMC_oxred_N"/>
    <property type="match status" value="1"/>
</dbReference>
<dbReference type="Gene3D" id="3.50.50.60">
    <property type="entry name" value="FAD/NAD(P)-binding domain"/>
    <property type="match status" value="2"/>
</dbReference>
<dbReference type="InterPro" id="IPR036188">
    <property type="entry name" value="FAD/NAD-bd_sf"/>
</dbReference>
<dbReference type="PANTHER" id="PTHR11552:SF147">
    <property type="entry name" value="CHOLINE DEHYDROGENASE, MITOCHONDRIAL"/>
    <property type="match status" value="1"/>
</dbReference>
<proteinExistence type="inferred from homology"/>
<dbReference type="PANTHER" id="PTHR11552">
    <property type="entry name" value="GLUCOSE-METHANOL-CHOLINE GMC OXIDOREDUCTASE"/>
    <property type="match status" value="1"/>
</dbReference>
<evidence type="ECO:0000256" key="6">
    <source>
        <dbReference type="SAM" id="Phobius"/>
    </source>
</evidence>
<protein>
    <submittedName>
        <fullName evidence="8">GMC family oxidoreductase N-terminal domain-containing protein</fullName>
    </submittedName>
</protein>
<evidence type="ECO:0000256" key="2">
    <source>
        <dbReference type="ARBA" id="ARBA00010790"/>
    </source>
</evidence>
<dbReference type="Proteomes" id="UP001059672">
    <property type="component" value="Chromosome"/>
</dbReference>
<evidence type="ECO:0000259" key="7">
    <source>
        <dbReference type="Pfam" id="PF00732"/>
    </source>
</evidence>
<reference evidence="8" key="1">
    <citation type="submission" date="2021-04" db="EMBL/GenBank/DDBJ databases">
        <title>Oceanospirillales bacteria with DddD are important DMSP degraders in coastal seawater.</title>
        <authorList>
            <person name="Liu J."/>
        </authorList>
    </citation>
    <scope>NUCLEOTIDE SEQUENCE</scope>
    <source>
        <strain evidence="8">D13-4</strain>
    </source>
</reference>
<keyword evidence="6" id="KW-1133">Transmembrane helix</keyword>
<sequence length="195" mass="21055">MSKESEGVEASADERKDRINPMVFFGSAIGIVAFALWTMFFTDSAGAVLADRLSAGGTHQVLVLEKPALARPNLRLQMRALTTRVVLEGKRAVGVEYRQKGKTLRVQARRQVILSASAFNSPRLLMRSGIDNLRVVDSSIMPTVSNGNINAPTIMIGEKAADHILGKALLEPLDVPAYVAPGWEDSQGEQGPSRG</sequence>
<evidence type="ECO:0000313" key="8">
    <source>
        <dbReference type="EMBL" id="UTW09116.1"/>
    </source>
</evidence>
<keyword evidence="9" id="KW-1185">Reference proteome</keyword>